<evidence type="ECO:0000256" key="7">
    <source>
        <dbReference type="ARBA" id="ARBA00023033"/>
    </source>
</evidence>
<dbReference type="Gene3D" id="1.10.630.10">
    <property type="entry name" value="Cytochrome P450"/>
    <property type="match status" value="2"/>
</dbReference>
<dbReference type="EMBL" id="ML976054">
    <property type="protein sequence ID" value="KAF1940981.1"/>
    <property type="molecule type" value="Genomic_DNA"/>
</dbReference>
<evidence type="ECO:0000256" key="8">
    <source>
        <dbReference type="PIRSR" id="PIRSR602401-1"/>
    </source>
</evidence>
<dbReference type="OrthoDB" id="1470350at2759"/>
<keyword evidence="3 8" id="KW-0349">Heme</keyword>
<evidence type="ECO:0000256" key="2">
    <source>
        <dbReference type="ARBA" id="ARBA00010617"/>
    </source>
</evidence>
<feature type="transmembrane region" description="Helical" evidence="9">
    <location>
        <begin position="20"/>
        <end position="39"/>
    </location>
</feature>
<dbReference type="Proteomes" id="UP000800038">
    <property type="component" value="Unassembled WGS sequence"/>
</dbReference>
<dbReference type="GO" id="GO:0005506">
    <property type="term" value="F:iron ion binding"/>
    <property type="evidence" value="ECO:0007669"/>
    <property type="project" value="InterPro"/>
</dbReference>
<dbReference type="Pfam" id="PF00067">
    <property type="entry name" value="p450"/>
    <property type="match status" value="2"/>
</dbReference>
<keyword evidence="4 8" id="KW-0479">Metal-binding</keyword>
<dbReference type="CDD" id="cd11063">
    <property type="entry name" value="CYP52"/>
    <property type="match status" value="1"/>
</dbReference>
<dbReference type="CDD" id="cd11058">
    <property type="entry name" value="CYP60B-like"/>
    <property type="match status" value="1"/>
</dbReference>
<dbReference type="PRINTS" id="PR00463">
    <property type="entry name" value="EP450I"/>
</dbReference>
<sequence length="999" mass="113237">MANSFIPDSLWHQLGQVPPLTFRNMITGVFVLILLHVFYKVVYNLYLSPLAGYPGPKLWAISRLPWNRANMKGRISWKIRELHDKYGTVVRIAPDELSYTTSGAWKKIYGQRNPEFVKALDGRGIAPASIGGQRSLMTEHQDRHLRLRRAIDPAFSTRALREQENYFQDHSNNLVQRLKERCKDGPLDMTTWYNLVAFDIVSDLAFGEPSGCVNNPDQPWIQAILARAKAIVWFQLAVQYGFMGLLIWLTPRYVTESRKKHIAMTEAKLKARLEAKNPGKDFMSYILENDEKLNHLELVMLSSNFIVAGSGTSAGGMSGLTYLLLRNPDKLEKLKQEIRGLFKECGDMTVQAVTSCKYLRACLNEGMRLYPPTPGSLPRFVPGKGEMIEGGWVPGGYAVGVNQLAAGHSERNFKRAREFHPERWLDEPGSEFKDDDRSAVQPFSYGQRSCIGRSHANTTTLKMQINLLILAVGFLLLVCITNTFLIKPLQYHLKSRRFGCGPVPFEPTRWPLGIDVVLRGLRADREQRTPDFVAARFEAMGRYTWGLSLLGTSNFITAEPRNVQALLATQFEDFIMGTARRTNLKTALGRSIFAVDGKAWHRARETMRPIFSRENVSRLELLEEHVQTMLQSIQTRDQGLMTDDEGRAWSAPVSLATLLPRLTMDSATELFLGQSTHSLKALLAKQQQKDGKDQHDEDSFDHAFERMLSILGTRMRLRSLYWLYGSKELNKCIETLHAFVDSAIDAADQARHQGFSQLRYDFLESLRMRCSDRVEVREQVLGLLAAGRDTTASLTAWVFYCLVRHPRVYKKLRGTVLATFGPYSTTVGQSITFEKLKGCAYLQHVLSETLRLHSVVPFNSRCAARDTTLPTGGGPDGTMPVFVPKGTEVNFSTHVLHRRKDLWGEDADEFVPERWEKKRPGTTWQYVPFNGGPRICIGQQFALTEAGYVLVRMVQRYDVIEGLDMDMKRDWHNFTIVCSPGSPVARDAAVMCRFRVAVE</sequence>
<evidence type="ECO:0000313" key="10">
    <source>
        <dbReference type="EMBL" id="KAF1940981.1"/>
    </source>
</evidence>
<organism evidence="10 11">
    <name type="scientific">Clathrospora elynae</name>
    <dbReference type="NCBI Taxonomy" id="706981"/>
    <lineage>
        <taxon>Eukaryota</taxon>
        <taxon>Fungi</taxon>
        <taxon>Dikarya</taxon>
        <taxon>Ascomycota</taxon>
        <taxon>Pezizomycotina</taxon>
        <taxon>Dothideomycetes</taxon>
        <taxon>Pleosporomycetidae</taxon>
        <taxon>Pleosporales</taxon>
        <taxon>Diademaceae</taxon>
        <taxon>Clathrospora</taxon>
    </lineage>
</organism>
<keyword evidence="9" id="KW-0472">Membrane</keyword>
<feature type="transmembrane region" description="Helical" evidence="9">
    <location>
        <begin position="467"/>
        <end position="486"/>
    </location>
</feature>
<feature type="transmembrane region" description="Helical" evidence="9">
    <location>
        <begin position="305"/>
        <end position="325"/>
    </location>
</feature>
<accession>A0A6A5SK27</accession>
<dbReference type="AlphaFoldDB" id="A0A6A5SK27"/>
<keyword evidence="6 8" id="KW-0408">Iron</keyword>
<proteinExistence type="inferred from homology"/>
<dbReference type="GO" id="GO:0020037">
    <property type="term" value="F:heme binding"/>
    <property type="evidence" value="ECO:0007669"/>
    <property type="project" value="InterPro"/>
</dbReference>
<evidence type="ECO:0000256" key="4">
    <source>
        <dbReference type="ARBA" id="ARBA00022723"/>
    </source>
</evidence>
<keyword evidence="9" id="KW-1133">Transmembrane helix</keyword>
<dbReference type="InterPro" id="IPR002401">
    <property type="entry name" value="Cyt_P450_E_grp-I"/>
</dbReference>
<dbReference type="PRINTS" id="PR00385">
    <property type="entry name" value="P450"/>
</dbReference>
<dbReference type="PROSITE" id="PS00086">
    <property type="entry name" value="CYTOCHROME_P450"/>
    <property type="match status" value="2"/>
</dbReference>
<gene>
    <name evidence="10" type="ORF">EJ02DRAFT_405378</name>
</gene>
<feature type="binding site" description="axial binding residue" evidence="8">
    <location>
        <position position="936"/>
    </location>
    <ligand>
        <name>heme</name>
        <dbReference type="ChEBI" id="CHEBI:30413"/>
    </ligand>
    <ligandPart>
        <name>Fe</name>
        <dbReference type="ChEBI" id="CHEBI:18248"/>
    </ligandPart>
</feature>
<dbReference type="PANTHER" id="PTHR24287">
    <property type="entry name" value="P450, PUTATIVE (EUROFUNG)-RELATED"/>
    <property type="match status" value="1"/>
</dbReference>
<dbReference type="InterPro" id="IPR036396">
    <property type="entry name" value="Cyt_P450_sf"/>
</dbReference>
<evidence type="ECO:0000256" key="5">
    <source>
        <dbReference type="ARBA" id="ARBA00023002"/>
    </source>
</evidence>
<feature type="transmembrane region" description="Helical" evidence="9">
    <location>
        <begin position="230"/>
        <end position="249"/>
    </location>
</feature>
<keyword evidence="11" id="KW-1185">Reference proteome</keyword>
<dbReference type="GO" id="GO:0016705">
    <property type="term" value="F:oxidoreductase activity, acting on paired donors, with incorporation or reduction of molecular oxygen"/>
    <property type="evidence" value="ECO:0007669"/>
    <property type="project" value="InterPro"/>
</dbReference>
<dbReference type="InterPro" id="IPR001128">
    <property type="entry name" value="Cyt_P450"/>
</dbReference>
<comment type="cofactor">
    <cofactor evidence="1 8">
        <name>heme</name>
        <dbReference type="ChEBI" id="CHEBI:30413"/>
    </cofactor>
</comment>
<evidence type="ECO:0000256" key="6">
    <source>
        <dbReference type="ARBA" id="ARBA00023004"/>
    </source>
</evidence>
<dbReference type="InterPro" id="IPR017972">
    <property type="entry name" value="Cyt_P450_CS"/>
</dbReference>
<protein>
    <submittedName>
        <fullName evidence="10">Cytochrome P450 71A23</fullName>
    </submittedName>
</protein>
<dbReference type="PANTHER" id="PTHR24287:SF1">
    <property type="entry name" value="P450, PUTATIVE (EUROFUNG)-RELATED"/>
    <property type="match status" value="1"/>
</dbReference>
<evidence type="ECO:0000313" key="11">
    <source>
        <dbReference type="Proteomes" id="UP000800038"/>
    </source>
</evidence>
<keyword evidence="7" id="KW-0503">Monooxygenase</keyword>
<reference evidence="10" key="1">
    <citation type="journal article" date="2020" name="Stud. Mycol.">
        <title>101 Dothideomycetes genomes: a test case for predicting lifestyles and emergence of pathogens.</title>
        <authorList>
            <person name="Haridas S."/>
            <person name="Albert R."/>
            <person name="Binder M."/>
            <person name="Bloem J."/>
            <person name="Labutti K."/>
            <person name="Salamov A."/>
            <person name="Andreopoulos B."/>
            <person name="Baker S."/>
            <person name="Barry K."/>
            <person name="Bills G."/>
            <person name="Bluhm B."/>
            <person name="Cannon C."/>
            <person name="Castanera R."/>
            <person name="Culley D."/>
            <person name="Daum C."/>
            <person name="Ezra D."/>
            <person name="Gonzalez J."/>
            <person name="Henrissat B."/>
            <person name="Kuo A."/>
            <person name="Liang C."/>
            <person name="Lipzen A."/>
            <person name="Lutzoni F."/>
            <person name="Magnuson J."/>
            <person name="Mondo S."/>
            <person name="Nolan M."/>
            <person name="Ohm R."/>
            <person name="Pangilinan J."/>
            <person name="Park H.-J."/>
            <person name="Ramirez L."/>
            <person name="Alfaro M."/>
            <person name="Sun H."/>
            <person name="Tritt A."/>
            <person name="Yoshinaga Y."/>
            <person name="Zwiers L.-H."/>
            <person name="Turgeon B."/>
            <person name="Goodwin S."/>
            <person name="Spatafora J."/>
            <person name="Crous P."/>
            <person name="Grigoriev I."/>
        </authorList>
    </citation>
    <scope>NUCLEOTIDE SEQUENCE</scope>
    <source>
        <strain evidence="10">CBS 161.51</strain>
    </source>
</reference>
<dbReference type="InterPro" id="IPR047146">
    <property type="entry name" value="Cyt_P450_E_CYP52_fungi"/>
</dbReference>
<evidence type="ECO:0000256" key="9">
    <source>
        <dbReference type="SAM" id="Phobius"/>
    </source>
</evidence>
<dbReference type="GO" id="GO:0004497">
    <property type="term" value="F:monooxygenase activity"/>
    <property type="evidence" value="ECO:0007669"/>
    <property type="project" value="UniProtKB-KW"/>
</dbReference>
<comment type="similarity">
    <text evidence="2">Belongs to the cytochrome P450 family.</text>
</comment>
<evidence type="ECO:0000256" key="3">
    <source>
        <dbReference type="ARBA" id="ARBA00022617"/>
    </source>
</evidence>
<evidence type="ECO:0000256" key="1">
    <source>
        <dbReference type="ARBA" id="ARBA00001971"/>
    </source>
</evidence>
<keyword evidence="9" id="KW-0812">Transmembrane</keyword>
<dbReference type="SUPFAM" id="SSF48264">
    <property type="entry name" value="Cytochrome P450"/>
    <property type="match status" value="2"/>
</dbReference>
<keyword evidence="5" id="KW-0560">Oxidoreductase</keyword>
<name>A0A6A5SK27_9PLEO</name>